<accession>A0A8S9JLL8</accession>
<organism evidence="2 3">
    <name type="scientific">Brassica cretica</name>
    <name type="common">Mustard</name>
    <dbReference type="NCBI Taxonomy" id="69181"/>
    <lineage>
        <taxon>Eukaryota</taxon>
        <taxon>Viridiplantae</taxon>
        <taxon>Streptophyta</taxon>
        <taxon>Embryophyta</taxon>
        <taxon>Tracheophyta</taxon>
        <taxon>Spermatophyta</taxon>
        <taxon>Magnoliopsida</taxon>
        <taxon>eudicotyledons</taxon>
        <taxon>Gunneridae</taxon>
        <taxon>Pentapetalae</taxon>
        <taxon>rosids</taxon>
        <taxon>malvids</taxon>
        <taxon>Brassicales</taxon>
        <taxon>Brassicaceae</taxon>
        <taxon>Brassiceae</taxon>
        <taxon>Brassica</taxon>
    </lineage>
</organism>
<feature type="region of interest" description="Disordered" evidence="1">
    <location>
        <begin position="292"/>
        <end position="325"/>
    </location>
</feature>
<comment type="caution">
    <text evidence="2">The sequence shown here is derived from an EMBL/GenBank/DDBJ whole genome shotgun (WGS) entry which is preliminary data.</text>
</comment>
<feature type="compositionally biased region" description="Basic and acidic residues" evidence="1">
    <location>
        <begin position="211"/>
        <end position="225"/>
    </location>
</feature>
<sequence length="472" mass="53338">MSADYLNNQQTRDGDAVDDNVGSTPAANVTAVNLNTAAFEEVQKMFSTFEKKSEKWDKVMSSLAKQVENLTARTRAVLPRGTTRSRGRRLDFMTPLDRSDNTQGKTSEQNPDEITPAPTRKNPGDLPHIVEDEEEGEIERLDVDSGSQFEPTDEDADVHPRRTRSCAAKDDSKFDNPMTEEEEAIFWDEHEELAEEQTRNTRGKHRQNRKPASEKSQIRDLRDQLMKTAAEEEGEIGRVDVDSSSQSEPTDEDADVHPRRTRSRADQDKSQFDNPMTEEEEAIFWDEQEELAEEQTRNTRGKYRQKETHGTYNYAINSGPEKGRMTGNTLTQNPNYDENAFCDSHQAHGYSTVNCKVLSAMLAAKLLAGELAEVSSVKDLVHDSDRPPRNDKAPQTNQKKSEGEGMTRKATTIRPGLARARSLRSDQAWLELGRYVATELGLSSVATWRPSRVRDPSLRSDRAWLKLYESLA</sequence>
<proteinExistence type="predicted"/>
<dbReference type="EMBL" id="QGKW02001660">
    <property type="protein sequence ID" value="KAF2582297.1"/>
    <property type="molecule type" value="Genomic_DNA"/>
</dbReference>
<gene>
    <name evidence="2" type="ORF">F2Q68_00004616</name>
</gene>
<feature type="compositionally biased region" description="Acidic residues" evidence="1">
    <location>
        <begin position="178"/>
        <end position="195"/>
    </location>
</feature>
<feature type="region of interest" description="Disordered" evidence="1">
    <location>
        <begin position="379"/>
        <end position="415"/>
    </location>
</feature>
<protein>
    <submittedName>
        <fullName evidence="2">Uncharacterized protein</fullName>
    </submittedName>
</protein>
<evidence type="ECO:0000313" key="3">
    <source>
        <dbReference type="Proteomes" id="UP000712281"/>
    </source>
</evidence>
<feature type="region of interest" description="Disordered" evidence="1">
    <location>
        <begin position="1"/>
        <end position="24"/>
    </location>
</feature>
<evidence type="ECO:0000313" key="2">
    <source>
        <dbReference type="EMBL" id="KAF2582297.1"/>
    </source>
</evidence>
<feature type="region of interest" description="Disordered" evidence="1">
    <location>
        <begin position="76"/>
        <end position="276"/>
    </location>
</feature>
<evidence type="ECO:0000256" key="1">
    <source>
        <dbReference type="SAM" id="MobiDB-lite"/>
    </source>
</evidence>
<feature type="compositionally biased region" description="Basic and acidic residues" evidence="1">
    <location>
        <begin position="379"/>
        <end position="392"/>
    </location>
</feature>
<dbReference type="Proteomes" id="UP000712281">
    <property type="component" value="Unassembled WGS sequence"/>
</dbReference>
<feature type="compositionally biased region" description="Basic and acidic residues" evidence="1">
    <location>
        <begin position="255"/>
        <end position="271"/>
    </location>
</feature>
<name>A0A8S9JLL8_BRACR</name>
<dbReference type="AlphaFoldDB" id="A0A8S9JLL8"/>
<feature type="compositionally biased region" description="Polar residues" evidence="1">
    <location>
        <begin position="1"/>
        <end position="11"/>
    </location>
</feature>
<reference evidence="2" key="1">
    <citation type="submission" date="2019-12" db="EMBL/GenBank/DDBJ databases">
        <title>Genome sequencing and annotation of Brassica cretica.</title>
        <authorList>
            <person name="Studholme D.J."/>
            <person name="Sarris P.F."/>
        </authorList>
    </citation>
    <scope>NUCLEOTIDE SEQUENCE</scope>
    <source>
        <strain evidence="2">PFS-001/15</strain>
        <tissue evidence="2">Leaf</tissue>
    </source>
</reference>